<reference evidence="12" key="1">
    <citation type="submission" date="2021-01" db="EMBL/GenBank/DDBJ databases">
        <authorList>
            <consortium name="Genoscope - CEA"/>
            <person name="William W."/>
        </authorList>
    </citation>
    <scope>NUCLEOTIDE SEQUENCE</scope>
</reference>
<evidence type="ECO:0000256" key="7">
    <source>
        <dbReference type="ARBA" id="ARBA00047899"/>
    </source>
</evidence>
<evidence type="ECO:0000256" key="2">
    <source>
        <dbReference type="ARBA" id="ARBA00022527"/>
    </source>
</evidence>
<comment type="catalytic activity">
    <reaction evidence="7">
        <text>L-threonyl-[protein] + ATP = O-phospho-L-threonyl-[protein] + ADP + H(+)</text>
        <dbReference type="Rhea" id="RHEA:46608"/>
        <dbReference type="Rhea" id="RHEA-COMP:11060"/>
        <dbReference type="Rhea" id="RHEA-COMP:11605"/>
        <dbReference type="ChEBI" id="CHEBI:15378"/>
        <dbReference type="ChEBI" id="CHEBI:30013"/>
        <dbReference type="ChEBI" id="CHEBI:30616"/>
        <dbReference type="ChEBI" id="CHEBI:61977"/>
        <dbReference type="ChEBI" id="CHEBI:456216"/>
        <dbReference type="EC" id="2.7.11.1"/>
    </reaction>
</comment>
<dbReference type="SMART" id="SM00220">
    <property type="entry name" value="S_TKc"/>
    <property type="match status" value="1"/>
</dbReference>
<evidence type="ECO:0000256" key="6">
    <source>
        <dbReference type="ARBA" id="ARBA00022840"/>
    </source>
</evidence>
<evidence type="ECO:0000256" key="9">
    <source>
        <dbReference type="PROSITE-ProRule" id="PRU10141"/>
    </source>
</evidence>
<feature type="binding site" evidence="9">
    <location>
        <position position="37"/>
    </location>
    <ligand>
        <name>ATP</name>
        <dbReference type="ChEBI" id="CHEBI:30616"/>
    </ligand>
</feature>
<dbReference type="PROSITE" id="PS00107">
    <property type="entry name" value="PROTEIN_KINASE_ATP"/>
    <property type="match status" value="1"/>
</dbReference>
<keyword evidence="3" id="KW-0808">Transferase</keyword>
<dbReference type="PROSITE" id="PS00108">
    <property type="entry name" value="PROTEIN_KINASE_ST"/>
    <property type="match status" value="1"/>
</dbReference>
<comment type="caution">
    <text evidence="12">The sequence shown here is derived from an EMBL/GenBank/DDBJ whole genome shotgun (WGS) entry which is preliminary data.</text>
</comment>
<organism evidence="12 13">
    <name type="scientific">Paramecium primaurelia</name>
    <dbReference type="NCBI Taxonomy" id="5886"/>
    <lineage>
        <taxon>Eukaryota</taxon>
        <taxon>Sar</taxon>
        <taxon>Alveolata</taxon>
        <taxon>Ciliophora</taxon>
        <taxon>Intramacronucleata</taxon>
        <taxon>Oligohymenophorea</taxon>
        <taxon>Peniculida</taxon>
        <taxon>Parameciidae</taxon>
        <taxon>Paramecium</taxon>
    </lineage>
</organism>
<keyword evidence="4 9" id="KW-0547">Nucleotide-binding</keyword>
<evidence type="ECO:0000256" key="8">
    <source>
        <dbReference type="ARBA" id="ARBA00048679"/>
    </source>
</evidence>
<dbReference type="Pfam" id="PF00069">
    <property type="entry name" value="Pkinase"/>
    <property type="match status" value="1"/>
</dbReference>
<evidence type="ECO:0000256" key="3">
    <source>
        <dbReference type="ARBA" id="ARBA00022679"/>
    </source>
</evidence>
<keyword evidence="6 9" id="KW-0067">ATP-binding</keyword>
<dbReference type="InterPro" id="IPR008271">
    <property type="entry name" value="Ser/Thr_kinase_AS"/>
</dbReference>
<sequence length="287" mass="33518">MCQTSIEEEYSVISNIGCGFSADVQLVSRSGELMALKVFKAQQDQLYENEIRIMNKLSHISGVIRIRESQLRGCIMMDYAKYGNLLQYLQQSRLEENIARSFFKQMIFIIDKIHKMGIAHRDLKLENILLDDQYKLKICDFGFAVQYLDEQGRRIKVNDYVGTPQTAAPEIYLRQPYHPVEADLFQLGVILFQICAGSSPFHNANIKCDPNYQFIYRQQIGKFWEKHQFEFSAELKDIIVKLLAFNPNRRLSIPEIQSHPWMQGEVADQSQIIDEMEYRWSLLSLQI</sequence>
<dbReference type="AlphaFoldDB" id="A0A8S1KU15"/>
<dbReference type="InterPro" id="IPR000719">
    <property type="entry name" value="Prot_kinase_dom"/>
</dbReference>
<dbReference type="PANTHER" id="PTHR43895">
    <property type="entry name" value="CALCIUM/CALMODULIN-DEPENDENT PROTEIN KINASE KINASE-RELATED"/>
    <property type="match status" value="1"/>
</dbReference>
<evidence type="ECO:0000313" key="13">
    <source>
        <dbReference type="Proteomes" id="UP000688137"/>
    </source>
</evidence>
<dbReference type="InterPro" id="IPR017441">
    <property type="entry name" value="Protein_kinase_ATP_BS"/>
</dbReference>
<feature type="domain" description="Protein kinase" evidence="11">
    <location>
        <begin position="10"/>
        <end position="262"/>
    </location>
</feature>
<comment type="similarity">
    <text evidence="10">Belongs to the protein kinase superfamily.</text>
</comment>
<dbReference type="OMA" id="EMEYRWS"/>
<keyword evidence="5" id="KW-0418">Kinase</keyword>
<keyword evidence="13" id="KW-1185">Reference proteome</keyword>
<accession>A0A8S1KU15</accession>
<dbReference type="Proteomes" id="UP000688137">
    <property type="component" value="Unassembled WGS sequence"/>
</dbReference>
<keyword evidence="2 10" id="KW-0723">Serine/threonine-protein kinase</keyword>
<dbReference type="PROSITE" id="PS50011">
    <property type="entry name" value="PROTEIN_KINASE_DOM"/>
    <property type="match status" value="1"/>
</dbReference>
<dbReference type="EMBL" id="CAJJDM010000023">
    <property type="protein sequence ID" value="CAD8056822.1"/>
    <property type="molecule type" value="Genomic_DNA"/>
</dbReference>
<evidence type="ECO:0000259" key="11">
    <source>
        <dbReference type="PROSITE" id="PS50011"/>
    </source>
</evidence>
<dbReference type="PANTHER" id="PTHR43895:SF32">
    <property type="entry name" value="SERINE_THREONINE-PROTEIN KINASE CHK1"/>
    <property type="match status" value="1"/>
</dbReference>
<comment type="catalytic activity">
    <reaction evidence="8">
        <text>L-seryl-[protein] + ATP = O-phospho-L-seryl-[protein] + ADP + H(+)</text>
        <dbReference type="Rhea" id="RHEA:17989"/>
        <dbReference type="Rhea" id="RHEA-COMP:9863"/>
        <dbReference type="Rhea" id="RHEA-COMP:11604"/>
        <dbReference type="ChEBI" id="CHEBI:15378"/>
        <dbReference type="ChEBI" id="CHEBI:29999"/>
        <dbReference type="ChEBI" id="CHEBI:30616"/>
        <dbReference type="ChEBI" id="CHEBI:83421"/>
        <dbReference type="ChEBI" id="CHEBI:456216"/>
        <dbReference type="EC" id="2.7.11.1"/>
    </reaction>
</comment>
<evidence type="ECO:0000256" key="10">
    <source>
        <dbReference type="RuleBase" id="RU000304"/>
    </source>
</evidence>
<evidence type="ECO:0000256" key="1">
    <source>
        <dbReference type="ARBA" id="ARBA00012513"/>
    </source>
</evidence>
<name>A0A8S1KU15_PARPR</name>
<dbReference type="GO" id="GO:0007165">
    <property type="term" value="P:signal transduction"/>
    <property type="evidence" value="ECO:0007669"/>
    <property type="project" value="TreeGrafter"/>
</dbReference>
<dbReference type="EC" id="2.7.11.1" evidence="1"/>
<gene>
    <name evidence="12" type="ORF">PPRIM_AZ9-3.1.T0250072</name>
</gene>
<evidence type="ECO:0000256" key="5">
    <source>
        <dbReference type="ARBA" id="ARBA00022777"/>
    </source>
</evidence>
<protein>
    <recommendedName>
        <fullName evidence="1">non-specific serine/threonine protein kinase</fullName>
        <ecNumber evidence="1">2.7.11.1</ecNumber>
    </recommendedName>
</protein>
<evidence type="ECO:0000256" key="4">
    <source>
        <dbReference type="ARBA" id="ARBA00022741"/>
    </source>
</evidence>
<dbReference type="GO" id="GO:0005524">
    <property type="term" value="F:ATP binding"/>
    <property type="evidence" value="ECO:0007669"/>
    <property type="project" value="UniProtKB-UniRule"/>
</dbReference>
<dbReference type="GO" id="GO:0004674">
    <property type="term" value="F:protein serine/threonine kinase activity"/>
    <property type="evidence" value="ECO:0007669"/>
    <property type="project" value="UniProtKB-KW"/>
</dbReference>
<proteinExistence type="inferred from homology"/>
<evidence type="ECO:0000313" key="12">
    <source>
        <dbReference type="EMBL" id="CAD8056822.1"/>
    </source>
</evidence>